<evidence type="ECO:0000256" key="1">
    <source>
        <dbReference type="ARBA" id="ARBA00022603"/>
    </source>
</evidence>
<proteinExistence type="predicted"/>
<evidence type="ECO:0000313" key="4">
    <source>
        <dbReference type="EMBL" id="TQV83550.1"/>
    </source>
</evidence>
<feature type="region of interest" description="Disordered" evidence="3">
    <location>
        <begin position="359"/>
        <end position="379"/>
    </location>
</feature>
<dbReference type="InterPro" id="IPR003788">
    <property type="entry name" value="NDUFAF7"/>
</dbReference>
<dbReference type="InterPro" id="IPR029063">
    <property type="entry name" value="SAM-dependent_MTases_sf"/>
</dbReference>
<protein>
    <submittedName>
        <fullName evidence="4">Class I SAM-dependent methyltransferase</fullName>
    </submittedName>
</protein>
<sequence length="379" mass="40200">MARQDNPLAGILAARIRRDGPMTIADYMSAALTEPGAGYYMTGDPFGAAGDFITAPEISQIFGELIGLWCAQCWQSMGSPDEINLVELGPGRGTLMADALRAASVLSAFKGAIRIHLVETSPSLKARQRETLSDHGVTWHEDLSSLPDAAMIVIANEFFDALPVHQLERSQEGWLERLVTFSPVATERAPAFSFTTGRAPKNLIGMIPPDLQDVPVGTLVEISPAMEAVAGDLGGCLSKHGGVALIVDYGRATPEAGWSLQALQSHQRHGPLVTPGQADITVHVDFTSIGAAAERAGARAWGPVTQAVFLNALGIQERAEVLSKSATDKQAHDIKAGVKRLTAPEEMGELFKVLAFGHPDLPDPAGLPISSADRSEEAS</sequence>
<dbReference type="InterPro" id="IPR038375">
    <property type="entry name" value="NDUFAF7_sf"/>
</dbReference>
<dbReference type="RefSeq" id="WP_142894787.1">
    <property type="nucleotide sequence ID" value="NZ_ML660052.1"/>
</dbReference>
<gene>
    <name evidence="4" type="ORF">FKG95_02880</name>
</gene>
<keyword evidence="1 4" id="KW-0489">Methyltransferase</keyword>
<dbReference type="PANTHER" id="PTHR12049">
    <property type="entry name" value="PROTEIN ARGININE METHYLTRANSFERASE NDUFAF7, MITOCHONDRIAL"/>
    <property type="match status" value="1"/>
</dbReference>
<dbReference type="Gene3D" id="3.40.50.12710">
    <property type="match status" value="1"/>
</dbReference>
<evidence type="ECO:0000256" key="2">
    <source>
        <dbReference type="ARBA" id="ARBA00022679"/>
    </source>
</evidence>
<dbReference type="EMBL" id="VHSH01000001">
    <property type="protein sequence ID" value="TQV83550.1"/>
    <property type="molecule type" value="Genomic_DNA"/>
</dbReference>
<dbReference type="PANTHER" id="PTHR12049:SF7">
    <property type="entry name" value="PROTEIN ARGININE METHYLTRANSFERASE NDUFAF7, MITOCHONDRIAL"/>
    <property type="match status" value="1"/>
</dbReference>
<comment type="caution">
    <text evidence="4">The sequence shown here is derived from an EMBL/GenBank/DDBJ whole genome shotgun (WGS) entry which is preliminary data.</text>
</comment>
<evidence type="ECO:0000256" key="3">
    <source>
        <dbReference type="SAM" id="MobiDB-lite"/>
    </source>
</evidence>
<accession>A0A545U244</accession>
<reference evidence="4 5" key="1">
    <citation type="submission" date="2019-06" db="EMBL/GenBank/DDBJ databases">
        <title>Whole genome sequence for Rhodospirillaceae sp. R148.</title>
        <authorList>
            <person name="Wang G."/>
        </authorList>
    </citation>
    <scope>NUCLEOTIDE SEQUENCE [LARGE SCALE GENOMIC DNA]</scope>
    <source>
        <strain evidence="4 5">R148</strain>
    </source>
</reference>
<organism evidence="4 5">
    <name type="scientific">Denitrobaculum tricleocarpae</name>
    <dbReference type="NCBI Taxonomy" id="2591009"/>
    <lineage>
        <taxon>Bacteria</taxon>
        <taxon>Pseudomonadati</taxon>
        <taxon>Pseudomonadota</taxon>
        <taxon>Alphaproteobacteria</taxon>
        <taxon>Rhodospirillales</taxon>
        <taxon>Rhodospirillaceae</taxon>
        <taxon>Denitrobaculum</taxon>
    </lineage>
</organism>
<dbReference type="SUPFAM" id="SSF53335">
    <property type="entry name" value="S-adenosyl-L-methionine-dependent methyltransferases"/>
    <property type="match status" value="1"/>
</dbReference>
<name>A0A545U244_9PROT</name>
<evidence type="ECO:0000313" key="5">
    <source>
        <dbReference type="Proteomes" id="UP000315252"/>
    </source>
</evidence>
<dbReference type="GO" id="GO:0032259">
    <property type="term" value="P:methylation"/>
    <property type="evidence" value="ECO:0007669"/>
    <property type="project" value="UniProtKB-KW"/>
</dbReference>
<dbReference type="Pfam" id="PF02636">
    <property type="entry name" value="Methyltransf_28"/>
    <property type="match status" value="1"/>
</dbReference>
<keyword evidence="5" id="KW-1185">Reference proteome</keyword>
<keyword evidence="2 4" id="KW-0808">Transferase</keyword>
<dbReference type="OrthoDB" id="9794208at2"/>
<dbReference type="Proteomes" id="UP000315252">
    <property type="component" value="Unassembled WGS sequence"/>
</dbReference>
<dbReference type="GO" id="GO:0035243">
    <property type="term" value="F:protein-arginine omega-N symmetric methyltransferase activity"/>
    <property type="evidence" value="ECO:0007669"/>
    <property type="project" value="TreeGrafter"/>
</dbReference>
<dbReference type="AlphaFoldDB" id="A0A545U244"/>